<gene>
    <name evidence="4" type="ORF">HNQ92_002287</name>
</gene>
<evidence type="ECO:0000256" key="1">
    <source>
        <dbReference type="ARBA" id="ARBA00008031"/>
    </source>
</evidence>
<reference evidence="4 5" key="1">
    <citation type="submission" date="2020-08" db="EMBL/GenBank/DDBJ databases">
        <title>Genomic Encyclopedia of Type Strains, Phase IV (KMG-IV): sequencing the most valuable type-strain genomes for metagenomic binning, comparative biology and taxonomic classification.</title>
        <authorList>
            <person name="Goeker M."/>
        </authorList>
    </citation>
    <scope>NUCLEOTIDE SEQUENCE [LARGE SCALE GENOMIC DNA]</scope>
    <source>
        <strain evidence="4 5">DSM 105074</strain>
    </source>
</reference>
<evidence type="ECO:0000313" key="5">
    <source>
        <dbReference type="Proteomes" id="UP000557307"/>
    </source>
</evidence>
<evidence type="ECO:0000259" key="3">
    <source>
        <dbReference type="Pfam" id="PF13378"/>
    </source>
</evidence>
<dbReference type="InterPro" id="IPR029065">
    <property type="entry name" value="Enolase_C-like"/>
</dbReference>
<organism evidence="4 5">
    <name type="scientific">Rhabdobacter roseus</name>
    <dbReference type="NCBI Taxonomy" id="1655419"/>
    <lineage>
        <taxon>Bacteria</taxon>
        <taxon>Pseudomonadati</taxon>
        <taxon>Bacteroidota</taxon>
        <taxon>Cytophagia</taxon>
        <taxon>Cytophagales</taxon>
        <taxon>Cytophagaceae</taxon>
        <taxon>Rhabdobacter</taxon>
    </lineage>
</organism>
<feature type="domain" description="Enolase C-terminal" evidence="3">
    <location>
        <begin position="182"/>
        <end position="352"/>
    </location>
</feature>
<dbReference type="SUPFAM" id="SSF51604">
    <property type="entry name" value="Enolase C-terminal domain-like"/>
    <property type="match status" value="1"/>
</dbReference>
<dbReference type="PANTHER" id="PTHR48080">
    <property type="entry name" value="D-GALACTONATE DEHYDRATASE-RELATED"/>
    <property type="match status" value="1"/>
</dbReference>
<accession>A0A840TL47</accession>
<dbReference type="AlphaFoldDB" id="A0A840TL47"/>
<evidence type="ECO:0000313" key="4">
    <source>
        <dbReference type="EMBL" id="MBB5284144.1"/>
    </source>
</evidence>
<dbReference type="InterPro" id="IPR036849">
    <property type="entry name" value="Enolase-like_C_sf"/>
</dbReference>
<proteinExistence type="inferred from homology"/>
<dbReference type="GO" id="GO:0016854">
    <property type="term" value="F:racemase and epimerase activity"/>
    <property type="evidence" value="ECO:0007669"/>
    <property type="project" value="UniProtKB-ARBA"/>
</dbReference>
<dbReference type="PANTHER" id="PTHR48080:SF3">
    <property type="entry name" value="ENOLASE SUPERFAMILY MEMBER DDB_G0284701"/>
    <property type="match status" value="1"/>
</dbReference>
<evidence type="ECO:0000256" key="2">
    <source>
        <dbReference type="ARBA" id="ARBA00022723"/>
    </source>
</evidence>
<keyword evidence="2" id="KW-0479">Metal-binding</keyword>
<comment type="caution">
    <text evidence="4">The sequence shown here is derived from an EMBL/GenBank/DDBJ whole genome shotgun (WGS) entry which is preliminary data.</text>
</comment>
<dbReference type="Gene3D" id="3.20.20.120">
    <property type="entry name" value="Enolase-like C-terminal domain"/>
    <property type="match status" value="1"/>
</dbReference>
<dbReference type="Pfam" id="PF13378">
    <property type="entry name" value="MR_MLE_C"/>
    <property type="match status" value="1"/>
</dbReference>
<sequence length="432" mass="48373">MHPATRPIRVIGTQSNFEREKLIRPFGFKGGYLTELWQTVSQLSTTSHHQIGLATQSVLYGDAELFASYSEAGGNALMYALTEKALRLVRQIPFHTPLDLQSTLFPALRAEAITLTGKPDLHENFILNALVSIDNAAWLLYAAEHGLRRFEDMLPESYRPTLAHRNANVAVLFQVPYGMPVAELRQAVEQGYFVFKIKTGQPGSQSEMLEKDLARLTDIHAVLGTCSTPQTAQGKVWYTLDANGRYEQKETLARYLDHARKIGAAEQILFVEEPFPEQYHENVADLGVRIAADESVHDADTARQRLEQGYGALVLKGIAKTLSRTLEIAQVAHERQVPCLCADLTANPILVDWNKNVAARLAPFPELGMGLLETNGDMNYLNWPHMQTYHPAPDAPWTRMNQGTFALDEEYYRRSGGVLEPSPHYLAMFPRG</sequence>
<dbReference type="EMBL" id="JACHGF010000003">
    <property type="protein sequence ID" value="MBB5284144.1"/>
    <property type="molecule type" value="Genomic_DNA"/>
</dbReference>
<dbReference type="RefSeq" id="WP_184174103.1">
    <property type="nucleotide sequence ID" value="NZ_JACHGF010000003.1"/>
</dbReference>
<comment type="similarity">
    <text evidence="1">Belongs to the mandelate racemase/muconate lactonizing enzyme family.</text>
</comment>
<dbReference type="GO" id="GO:0046872">
    <property type="term" value="F:metal ion binding"/>
    <property type="evidence" value="ECO:0007669"/>
    <property type="project" value="UniProtKB-KW"/>
</dbReference>
<protein>
    <submittedName>
        <fullName evidence="4">L-alanine-DL-glutamate epimerase-like enolase superfamily enzyme</fullName>
    </submittedName>
</protein>
<dbReference type="Proteomes" id="UP000557307">
    <property type="component" value="Unassembled WGS sequence"/>
</dbReference>
<dbReference type="InterPro" id="IPR034593">
    <property type="entry name" value="DgoD-like"/>
</dbReference>
<keyword evidence="5" id="KW-1185">Reference proteome</keyword>
<name>A0A840TL47_9BACT</name>